<dbReference type="Proteomes" id="UP000887565">
    <property type="component" value="Unplaced"/>
</dbReference>
<dbReference type="WBParaSite" id="nRc.2.0.1.t44914-RA">
    <property type="protein sequence ID" value="nRc.2.0.1.t44914-RA"/>
    <property type="gene ID" value="nRc.2.0.1.g44914"/>
</dbReference>
<keyword evidence="1" id="KW-1185">Reference proteome</keyword>
<reference evidence="2" key="1">
    <citation type="submission" date="2022-11" db="UniProtKB">
        <authorList>
            <consortium name="WormBaseParasite"/>
        </authorList>
    </citation>
    <scope>IDENTIFICATION</scope>
</reference>
<organism evidence="1 2">
    <name type="scientific">Romanomermis culicivorax</name>
    <name type="common">Nematode worm</name>
    <dbReference type="NCBI Taxonomy" id="13658"/>
    <lineage>
        <taxon>Eukaryota</taxon>
        <taxon>Metazoa</taxon>
        <taxon>Ecdysozoa</taxon>
        <taxon>Nematoda</taxon>
        <taxon>Enoplea</taxon>
        <taxon>Dorylaimia</taxon>
        <taxon>Mermithida</taxon>
        <taxon>Mermithoidea</taxon>
        <taxon>Mermithidae</taxon>
        <taxon>Romanomermis</taxon>
    </lineage>
</organism>
<accession>A0A915L162</accession>
<evidence type="ECO:0000313" key="2">
    <source>
        <dbReference type="WBParaSite" id="nRc.2.0.1.t44914-RA"/>
    </source>
</evidence>
<dbReference type="AlphaFoldDB" id="A0A915L162"/>
<proteinExistence type="predicted"/>
<name>A0A915L162_ROMCU</name>
<evidence type="ECO:0000313" key="1">
    <source>
        <dbReference type="Proteomes" id="UP000887565"/>
    </source>
</evidence>
<sequence length="64" mass="7074">MRKKILAMVFIVEKILGNSKPKRCVFWWTLKGQNSGAALRAGHGYNNDSNILSDAAVSKSTSTY</sequence>
<protein>
    <submittedName>
        <fullName evidence="2">Uncharacterized protein</fullName>
    </submittedName>
</protein>